<dbReference type="InterPro" id="IPR001810">
    <property type="entry name" value="F-box_dom"/>
</dbReference>
<dbReference type="SMART" id="SM00256">
    <property type="entry name" value="FBOX"/>
    <property type="match status" value="1"/>
</dbReference>
<dbReference type="OrthoDB" id="10257471at2759"/>
<protein>
    <recommendedName>
        <fullName evidence="1">F-box domain-containing protein</fullName>
    </recommendedName>
</protein>
<dbReference type="PROSITE" id="PS50181">
    <property type="entry name" value="FBOX"/>
    <property type="match status" value="1"/>
</dbReference>
<dbReference type="EMBL" id="WJQU01000001">
    <property type="protein sequence ID" value="KAJ6647062.1"/>
    <property type="molecule type" value="Genomic_DNA"/>
</dbReference>
<gene>
    <name evidence="2" type="ORF">Bhyg_02282</name>
</gene>
<reference evidence="2" key="1">
    <citation type="submission" date="2022-07" db="EMBL/GenBank/DDBJ databases">
        <authorList>
            <person name="Trinca V."/>
            <person name="Uliana J.V.C."/>
            <person name="Torres T.T."/>
            <person name="Ward R.J."/>
            <person name="Monesi N."/>
        </authorList>
    </citation>
    <scope>NUCLEOTIDE SEQUENCE</scope>
    <source>
        <strain evidence="2">HSMRA1968</strain>
        <tissue evidence="2">Whole embryos</tissue>
    </source>
</reference>
<sequence length="115" mass="13860">KSINDLPPEILAKIFNYLKQRPLGWATATCQHWKEIIEDTCLWKLDLNCDYYCSPNMMIHYLQRSNRKFHEIVVFNRKKRVKPNKMNSQNWKYWMRMIVHLASSSVSNDRRISAN</sequence>
<dbReference type="SUPFAM" id="SSF81383">
    <property type="entry name" value="F-box domain"/>
    <property type="match status" value="1"/>
</dbReference>
<dbReference type="Pfam" id="PF12937">
    <property type="entry name" value="F-box-like"/>
    <property type="match status" value="1"/>
</dbReference>
<name>A0A9Q0S6D3_9DIPT</name>
<evidence type="ECO:0000259" key="1">
    <source>
        <dbReference type="PROSITE" id="PS50181"/>
    </source>
</evidence>
<dbReference type="Gene3D" id="1.20.1280.50">
    <property type="match status" value="1"/>
</dbReference>
<comment type="caution">
    <text evidence="2">The sequence shown here is derived from an EMBL/GenBank/DDBJ whole genome shotgun (WGS) entry which is preliminary data.</text>
</comment>
<proteinExistence type="predicted"/>
<dbReference type="AlphaFoldDB" id="A0A9Q0S6D3"/>
<feature type="domain" description="F-box" evidence="1">
    <location>
        <begin position="1"/>
        <end position="46"/>
    </location>
</feature>
<keyword evidence="3" id="KW-1185">Reference proteome</keyword>
<feature type="non-terminal residue" evidence="2">
    <location>
        <position position="1"/>
    </location>
</feature>
<evidence type="ECO:0000313" key="2">
    <source>
        <dbReference type="EMBL" id="KAJ6647062.1"/>
    </source>
</evidence>
<accession>A0A9Q0S6D3</accession>
<dbReference type="InterPro" id="IPR036047">
    <property type="entry name" value="F-box-like_dom_sf"/>
</dbReference>
<evidence type="ECO:0000313" key="3">
    <source>
        <dbReference type="Proteomes" id="UP001151699"/>
    </source>
</evidence>
<organism evidence="2 3">
    <name type="scientific">Pseudolycoriella hygida</name>
    <dbReference type="NCBI Taxonomy" id="35572"/>
    <lineage>
        <taxon>Eukaryota</taxon>
        <taxon>Metazoa</taxon>
        <taxon>Ecdysozoa</taxon>
        <taxon>Arthropoda</taxon>
        <taxon>Hexapoda</taxon>
        <taxon>Insecta</taxon>
        <taxon>Pterygota</taxon>
        <taxon>Neoptera</taxon>
        <taxon>Endopterygota</taxon>
        <taxon>Diptera</taxon>
        <taxon>Nematocera</taxon>
        <taxon>Sciaroidea</taxon>
        <taxon>Sciaridae</taxon>
        <taxon>Pseudolycoriella</taxon>
    </lineage>
</organism>
<dbReference type="Proteomes" id="UP001151699">
    <property type="component" value="Chromosome A"/>
</dbReference>